<dbReference type="AlphaFoldDB" id="A0A1J1HRY4"/>
<evidence type="ECO:0000313" key="1">
    <source>
        <dbReference type="EMBL" id="CRK90148.1"/>
    </source>
</evidence>
<keyword evidence="2" id="KW-1185">Reference proteome</keyword>
<name>A0A1J1HRY4_9DIPT</name>
<dbReference type="EMBL" id="CVRI01000017">
    <property type="protein sequence ID" value="CRK90148.1"/>
    <property type="molecule type" value="Genomic_DNA"/>
</dbReference>
<gene>
    <name evidence="1" type="ORF">CLUMA_CG003864</name>
</gene>
<proteinExistence type="predicted"/>
<reference evidence="1 2" key="1">
    <citation type="submission" date="2015-04" db="EMBL/GenBank/DDBJ databases">
        <authorList>
            <person name="Syromyatnikov M.Y."/>
            <person name="Popov V.N."/>
        </authorList>
    </citation>
    <scope>NUCLEOTIDE SEQUENCE [LARGE SCALE GENOMIC DNA]</scope>
</reference>
<dbReference type="Proteomes" id="UP000183832">
    <property type="component" value="Unassembled WGS sequence"/>
</dbReference>
<evidence type="ECO:0000313" key="2">
    <source>
        <dbReference type="Proteomes" id="UP000183832"/>
    </source>
</evidence>
<sequence>MSNRSFATSILHVTKMLKNVFSFPVYEQNKSLNVYLKGKEQTLSSSHISESCRFLWICVSMTSLIKIS</sequence>
<organism evidence="1 2">
    <name type="scientific">Clunio marinus</name>
    <dbReference type="NCBI Taxonomy" id="568069"/>
    <lineage>
        <taxon>Eukaryota</taxon>
        <taxon>Metazoa</taxon>
        <taxon>Ecdysozoa</taxon>
        <taxon>Arthropoda</taxon>
        <taxon>Hexapoda</taxon>
        <taxon>Insecta</taxon>
        <taxon>Pterygota</taxon>
        <taxon>Neoptera</taxon>
        <taxon>Endopterygota</taxon>
        <taxon>Diptera</taxon>
        <taxon>Nematocera</taxon>
        <taxon>Chironomoidea</taxon>
        <taxon>Chironomidae</taxon>
        <taxon>Clunio</taxon>
    </lineage>
</organism>
<accession>A0A1J1HRY4</accession>
<protein>
    <submittedName>
        <fullName evidence="1">CLUMA_CG003864, isoform A</fullName>
    </submittedName>
</protein>